<evidence type="ECO:0000256" key="8">
    <source>
        <dbReference type="ARBA" id="ARBA00023077"/>
    </source>
</evidence>
<dbReference type="PANTHER" id="PTHR32552">
    <property type="entry name" value="FERRICHROME IRON RECEPTOR-RELATED"/>
    <property type="match status" value="1"/>
</dbReference>
<reference evidence="16 17" key="1">
    <citation type="journal article" date="2018" name="Genome Announc.">
        <title>Draft Genome Sequence of "Candidatus Phycosocius bacilliformis," an Alphaproteobacterial Ectosymbiont of the Hydrocarbon-Producing Green Alga Botryococcus braunii.</title>
        <authorList>
            <person name="Tanabe Y."/>
            <person name="Yamaguchi H."/>
            <person name="Watanabe M.M."/>
        </authorList>
    </citation>
    <scope>NUCLEOTIDE SEQUENCE [LARGE SCALE GENOMIC DNA]</scope>
    <source>
        <strain evidence="16 17">BOTRYCO-2</strain>
    </source>
</reference>
<keyword evidence="5 11" id="KW-0812">Transmembrane</keyword>
<evidence type="ECO:0000259" key="15">
    <source>
        <dbReference type="Pfam" id="PF07715"/>
    </source>
</evidence>
<keyword evidence="10 11" id="KW-0998">Cell outer membrane</keyword>
<evidence type="ECO:0000256" key="1">
    <source>
        <dbReference type="ARBA" id="ARBA00004571"/>
    </source>
</evidence>
<dbReference type="GO" id="GO:0006826">
    <property type="term" value="P:iron ion transport"/>
    <property type="evidence" value="ECO:0007669"/>
    <property type="project" value="UniProtKB-KW"/>
</dbReference>
<dbReference type="OrthoDB" id="9760333at2"/>
<proteinExistence type="inferred from homology"/>
<gene>
    <name evidence="16" type="primary">fyuA_7</name>
    <name evidence="16" type="ORF">PbB2_01656</name>
</gene>
<feature type="domain" description="TonB-dependent receptor plug" evidence="15">
    <location>
        <begin position="50"/>
        <end position="158"/>
    </location>
</feature>
<dbReference type="PANTHER" id="PTHR32552:SF81">
    <property type="entry name" value="TONB-DEPENDENT OUTER MEMBRANE RECEPTOR"/>
    <property type="match status" value="1"/>
</dbReference>
<keyword evidence="13" id="KW-0732">Signal</keyword>
<evidence type="ECO:0000256" key="3">
    <source>
        <dbReference type="ARBA" id="ARBA00022452"/>
    </source>
</evidence>
<evidence type="ECO:0000313" key="16">
    <source>
        <dbReference type="EMBL" id="GBF57985.1"/>
    </source>
</evidence>
<dbReference type="GO" id="GO:0009279">
    <property type="term" value="C:cell outer membrane"/>
    <property type="evidence" value="ECO:0007669"/>
    <property type="project" value="UniProtKB-SubCell"/>
</dbReference>
<comment type="subcellular location">
    <subcellularLocation>
        <location evidence="1 11">Cell outer membrane</location>
        <topology evidence="1 11">Multi-pass membrane protein</topology>
    </subcellularLocation>
</comment>
<keyword evidence="9 11" id="KW-0472">Membrane</keyword>
<keyword evidence="2 11" id="KW-0813">Transport</keyword>
<evidence type="ECO:0000256" key="6">
    <source>
        <dbReference type="ARBA" id="ARBA00023004"/>
    </source>
</evidence>
<evidence type="ECO:0000256" key="9">
    <source>
        <dbReference type="ARBA" id="ARBA00023136"/>
    </source>
</evidence>
<dbReference type="InterPro" id="IPR000531">
    <property type="entry name" value="Beta-barrel_TonB"/>
</dbReference>
<dbReference type="RefSeq" id="WP_108984840.1">
    <property type="nucleotide sequence ID" value="NZ_BFBR01000004.1"/>
</dbReference>
<evidence type="ECO:0000256" key="5">
    <source>
        <dbReference type="ARBA" id="ARBA00022692"/>
    </source>
</evidence>
<keyword evidence="7" id="KW-0406">Ion transport</keyword>
<keyword evidence="17" id="KW-1185">Reference proteome</keyword>
<dbReference type="AlphaFoldDB" id="A0A2P2EA88"/>
<keyword evidence="16" id="KW-0675">Receptor</keyword>
<evidence type="ECO:0000256" key="4">
    <source>
        <dbReference type="ARBA" id="ARBA00022496"/>
    </source>
</evidence>
<evidence type="ECO:0000256" key="12">
    <source>
        <dbReference type="RuleBase" id="RU003357"/>
    </source>
</evidence>
<evidence type="ECO:0000256" key="7">
    <source>
        <dbReference type="ARBA" id="ARBA00023065"/>
    </source>
</evidence>
<dbReference type="InterPro" id="IPR036942">
    <property type="entry name" value="Beta-barrel_TonB_sf"/>
</dbReference>
<keyword evidence="6" id="KW-0408">Iron</keyword>
<name>A0A2P2EA88_9PROT</name>
<dbReference type="CDD" id="cd01347">
    <property type="entry name" value="ligand_gated_channel"/>
    <property type="match status" value="1"/>
</dbReference>
<keyword evidence="4" id="KW-0410">Iron transport</keyword>
<accession>A0A2P2EA88</accession>
<feature type="domain" description="TonB-dependent receptor-like beta-barrel" evidence="14">
    <location>
        <begin position="281"/>
        <end position="728"/>
    </location>
</feature>
<dbReference type="PROSITE" id="PS52016">
    <property type="entry name" value="TONB_DEPENDENT_REC_3"/>
    <property type="match status" value="1"/>
</dbReference>
<protein>
    <submittedName>
        <fullName evidence="16">Pesticin receptor</fullName>
    </submittedName>
</protein>
<dbReference type="Pfam" id="PF00593">
    <property type="entry name" value="TonB_dep_Rec_b-barrel"/>
    <property type="match status" value="1"/>
</dbReference>
<evidence type="ECO:0000313" key="17">
    <source>
        <dbReference type="Proteomes" id="UP000245086"/>
    </source>
</evidence>
<keyword evidence="3 11" id="KW-1134">Transmembrane beta strand</keyword>
<dbReference type="Pfam" id="PF07715">
    <property type="entry name" value="Plug"/>
    <property type="match status" value="1"/>
</dbReference>
<comment type="similarity">
    <text evidence="11 12">Belongs to the TonB-dependent receptor family.</text>
</comment>
<dbReference type="InterPro" id="IPR039426">
    <property type="entry name" value="TonB-dep_rcpt-like"/>
</dbReference>
<dbReference type="EMBL" id="BFBR01000004">
    <property type="protein sequence ID" value="GBF57985.1"/>
    <property type="molecule type" value="Genomic_DNA"/>
</dbReference>
<evidence type="ECO:0000256" key="11">
    <source>
        <dbReference type="PROSITE-ProRule" id="PRU01360"/>
    </source>
</evidence>
<sequence length="768" mass="82285">MRHLLLGSAAAATLFVAMGTSAFAQAAPEAKSDSGAEVIIVTAQKRVQNVQEVAAAVTVVGGEQVERAGGYNIESVQAQIPTLNFRKGGTNLNSSLFLRGVGTINFSIAAEPSVAVVLDGVVLARAGEAFGDLSDIQRIEVLRGPQGTLFGKNSSAGVVNIVSKAPGRVHSGDIQLTANDGNEYKLRASVDMPFSDSVRSRVTVFGGSYDGNITNLTTGGKINGYERYGVRGILDIDASDALKVRLIGDYRKADDNCCGEVIGTAPTGANGPALVSLLPGITFAGDKTRTVRHNLVTRTEEEAWGVSAQADWTAGDFTVTSITAYRGWDNREVREGDWLDRPAAYVGNGFAQLHDDGPQTSTTFSQELRLTSPSGEKLEYVLGAYYANAETERDFRRDVIVCTASTLAIDTTGQRPCSTASGVSTFVTAFSSANFGSESRNAAVFADGSYKFSDKLSVVGGVRLTQDKLSYYHNRVPAPVGGLPGLRNDLSGFKGSTREDNVSGKLGLKYQATDDINFYVTQSRGYKGPAYNVFFNMNPTGLNAISPETVDSTEGGVKTAFLDNRILLNLAVFRAEYKNFQANNFDTLNGVVITRLTNAGNVSTTGLELDWLIRADNGLTINGGLAVTDAQIEEFRDANLVLSPARRGERLALSPRLKASLGADYQWEPASLPGIIYFNGQVSYTSDQFSDLGENPLLRIPETTIVDASIGFSDKEDRYRLTLNIKNLTDQQYASLVTPGGPGGSLRYLIPREADRYFGLTLRAKFGG</sequence>
<comment type="caution">
    <text evidence="16">The sequence shown here is derived from an EMBL/GenBank/DDBJ whole genome shotgun (WGS) entry which is preliminary data.</text>
</comment>
<dbReference type="Proteomes" id="UP000245086">
    <property type="component" value="Unassembled WGS sequence"/>
</dbReference>
<evidence type="ECO:0000259" key="14">
    <source>
        <dbReference type="Pfam" id="PF00593"/>
    </source>
</evidence>
<feature type="chain" id="PRO_5015188537" evidence="13">
    <location>
        <begin position="27"/>
        <end position="768"/>
    </location>
</feature>
<evidence type="ECO:0000256" key="2">
    <source>
        <dbReference type="ARBA" id="ARBA00022448"/>
    </source>
</evidence>
<feature type="signal peptide" evidence="13">
    <location>
        <begin position="1"/>
        <end position="26"/>
    </location>
</feature>
<dbReference type="InterPro" id="IPR012910">
    <property type="entry name" value="Plug_dom"/>
</dbReference>
<dbReference type="Gene3D" id="2.40.170.20">
    <property type="entry name" value="TonB-dependent receptor, beta-barrel domain"/>
    <property type="match status" value="1"/>
</dbReference>
<keyword evidence="8 12" id="KW-0798">TonB box</keyword>
<organism evidence="16 17">
    <name type="scientific">Candidatus Phycosocius bacilliformis</name>
    <dbReference type="NCBI Taxonomy" id="1445552"/>
    <lineage>
        <taxon>Bacteria</taxon>
        <taxon>Pseudomonadati</taxon>
        <taxon>Pseudomonadota</taxon>
        <taxon>Alphaproteobacteria</taxon>
        <taxon>Caulobacterales</taxon>
        <taxon>Caulobacterales incertae sedis</taxon>
        <taxon>Candidatus Phycosocius</taxon>
    </lineage>
</organism>
<evidence type="ECO:0000256" key="10">
    <source>
        <dbReference type="ARBA" id="ARBA00023237"/>
    </source>
</evidence>
<evidence type="ECO:0000256" key="13">
    <source>
        <dbReference type="SAM" id="SignalP"/>
    </source>
</evidence>
<dbReference type="SUPFAM" id="SSF56935">
    <property type="entry name" value="Porins"/>
    <property type="match status" value="1"/>
</dbReference>